<dbReference type="InterPro" id="IPR039431">
    <property type="entry name" value="Vta1/CALS_N"/>
</dbReference>
<feature type="region of interest" description="Disordered" evidence="9">
    <location>
        <begin position="206"/>
        <end position="329"/>
    </location>
</feature>
<dbReference type="InterPro" id="IPR044538">
    <property type="entry name" value="Vta1-like"/>
</dbReference>
<dbReference type="GO" id="GO:0032511">
    <property type="term" value="P:late endosome to vacuole transport via multivesicular body sorting pathway"/>
    <property type="evidence" value="ECO:0007669"/>
    <property type="project" value="InterPro"/>
</dbReference>
<dbReference type="Gene3D" id="1.25.40.270">
    <property type="entry name" value="Vacuolar protein sorting-associated protein vta1"/>
    <property type="match status" value="1"/>
</dbReference>
<keyword evidence="6" id="KW-0967">Endosome</keyword>
<evidence type="ECO:0000256" key="7">
    <source>
        <dbReference type="ARBA" id="ARBA00022927"/>
    </source>
</evidence>
<feature type="region of interest" description="Disordered" evidence="9">
    <location>
        <begin position="158"/>
        <end position="180"/>
    </location>
</feature>
<comment type="subcellular location">
    <subcellularLocation>
        <location evidence="2">Cytoplasm</location>
    </subcellularLocation>
    <subcellularLocation>
        <location evidence="1">Endosome membrane</location>
        <topology evidence="1">Peripheral membrane protein</topology>
    </subcellularLocation>
</comment>
<evidence type="ECO:0000256" key="8">
    <source>
        <dbReference type="ARBA" id="ARBA00023136"/>
    </source>
</evidence>
<evidence type="ECO:0000256" key="4">
    <source>
        <dbReference type="ARBA" id="ARBA00022448"/>
    </source>
</evidence>
<feature type="domain" description="Vta1/callose synthase N-terminal" evidence="10">
    <location>
        <begin position="17"/>
        <end position="157"/>
    </location>
</feature>
<accession>A0A914HXK3</accession>
<dbReference type="GO" id="GO:0005771">
    <property type="term" value="C:multivesicular body"/>
    <property type="evidence" value="ECO:0007669"/>
    <property type="project" value="TreeGrafter"/>
</dbReference>
<dbReference type="GO" id="GO:0015031">
    <property type="term" value="P:protein transport"/>
    <property type="evidence" value="ECO:0007669"/>
    <property type="project" value="UniProtKB-KW"/>
</dbReference>
<evidence type="ECO:0000259" key="10">
    <source>
        <dbReference type="Pfam" id="PF04652"/>
    </source>
</evidence>
<dbReference type="AlphaFoldDB" id="A0A914HXK3"/>
<evidence type="ECO:0000256" key="1">
    <source>
        <dbReference type="ARBA" id="ARBA00004481"/>
    </source>
</evidence>
<dbReference type="Gene3D" id="1.20.5.420">
    <property type="entry name" value="Immunoglobulin FC, subunit C"/>
    <property type="match status" value="1"/>
</dbReference>
<dbReference type="Pfam" id="PF04652">
    <property type="entry name" value="Vta1"/>
    <property type="match status" value="1"/>
</dbReference>
<feature type="compositionally biased region" description="Polar residues" evidence="9">
    <location>
        <begin position="315"/>
        <end position="329"/>
    </location>
</feature>
<keyword evidence="8" id="KW-0472">Membrane</keyword>
<dbReference type="InterPro" id="IPR041212">
    <property type="entry name" value="Vta1_C"/>
</dbReference>
<dbReference type="PANTHER" id="PTHR46009">
    <property type="entry name" value="VACUOLAR PROTEIN SORTING-ASSOCIATED PROTEIN VTA1 HOMOLOG"/>
    <property type="match status" value="1"/>
</dbReference>
<organism evidence="12 13">
    <name type="scientific">Globodera rostochiensis</name>
    <name type="common">Golden nematode worm</name>
    <name type="synonym">Heterodera rostochiensis</name>
    <dbReference type="NCBI Taxonomy" id="31243"/>
    <lineage>
        <taxon>Eukaryota</taxon>
        <taxon>Metazoa</taxon>
        <taxon>Ecdysozoa</taxon>
        <taxon>Nematoda</taxon>
        <taxon>Chromadorea</taxon>
        <taxon>Rhabditida</taxon>
        <taxon>Tylenchina</taxon>
        <taxon>Tylenchomorpha</taxon>
        <taxon>Tylenchoidea</taxon>
        <taxon>Heteroderidae</taxon>
        <taxon>Heteroderinae</taxon>
        <taxon>Globodera</taxon>
    </lineage>
</organism>
<evidence type="ECO:0000256" key="5">
    <source>
        <dbReference type="ARBA" id="ARBA00022490"/>
    </source>
</evidence>
<keyword evidence="5" id="KW-0963">Cytoplasm</keyword>
<evidence type="ECO:0000256" key="6">
    <source>
        <dbReference type="ARBA" id="ARBA00022753"/>
    </source>
</evidence>
<keyword evidence="12" id="KW-1185">Reference proteome</keyword>
<feature type="domain" description="Vta1 C-terminal" evidence="11">
    <location>
        <begin position="338"/>
        <end position="370"/>
    </location>
</feature>
<dbReference type="PANTHER" id="PTHR46009:SF1">
    <property type="entry name" value="VACUOLAR PROTEIN SORTING-ASSOCIATED PROTEIN VTA1 HOMOLOG"/>
    <property type="match status" value="1"/>
</dbReference>
<dbReference type="WBParaSite" id="Gr19_v10_g4961.t1">
    <property type="protein sequence ID" value="Gr19_v10_g4961.t1"/>
    <property type="gene ID" value="Gr19_v10_g4961"/>
</dbReference>
<proteinExistence type="inferred from homology"/>
<keyword evidence="7" id="KW-0653">Protein transport</keyword>
<keyword evidence="4" id="KW-0813">Transport</keyword>
<dbReference type="Pfam" id="PF18097">
    <property type="entry name" value="Vta1_C"/>
    <property type="match status" value="1"/>
</dbReference>
<dbReference type="Proteomes" id="UP000887572">
    <property type="component" value="Unplaced"/>
</dbReference>
<protein>
    <submittedName>
        <fullName evidence="13">Uncharacterized protein</fullName>
    </submittedName>
</protein>
<dbReference type="InterPro" id="IPR023175">
    <property type="entry name" value="Vta1/CALS_N_sf"/>
</dbReference>
<reference evidence="13" key="1">
    <citation type="submission" date="2022-11" db="UniProtKB">
        <authorList>
            <consortium name="WormBaseParasite"/>
        </authorList>
    </citation>
    <scope>IDENTIFICATION</scope>
</reference>
<feature type="compositionally biased region" description="Polar residues" evidence="9">
    <location>
        <begin position="206"/>
        <end position="228"/>
    </location>
</feature>
<comment type="similarity">
    <text evidence="3">Belongs to the VTA1 family.</text>
</comment>
<evidence type="ECO:0000256" key="9">
    <source>
        <dbReference type="SAM" id="MobiDB-lite"/>
    </source>
</evidence>
<name>A0A914HXK3_GLORO</name>
<evidence type="ECO:0000313" key="13">
    <source>
        <dbReference type="WBParaSite" id="Gr19_v10_g4961.t1"/>
    </source>
</evidence>
<evidence type="ECO:0000256" key="2">
    <source>
        <dbReference type="ARBA" id="ARBA00004496"/>
    </source>
</evidence>
<evidence type="ECO:0000259" key="11">
    <source>
        <dbReference type="Pfam" id="PF18097"/>
    </source>
</evidence>
<evidence type="ECO:0000313" key="12">
    <source>
        <dbReference type="Proteomes" id="UP000887572"/>
    </source>
</evidence>
<dbReference type="GO" id="GO:0010008">
    <property type="term" value="C:endosome membrane"/>
    <property type="evidence" value="ECO:0007669"/>
    <property type="project" value="UniProtKB-SubCell"/>
</dbReference>
<sequence length="374" mass="41474">MSSAINLSDIPQSMRPIAHFVKIANEYAARDVVIHYWCLVKSLEEGMKQSGNDPDTKKFLLNLMTLLENLKQSHKDNDAMVQEIVAQSHIEDQAQRLFQFAYGLDKQGEFGQKTIKAFYTAGYLFDVLTCFGQLDENIQSARKYAKWRAIDIHNCLKRGEQPKPAEDQQMMQRAKDSDDQDDIAAQINDKLSAELNDLNASLTQTQPSSINQQQFHSMPTHPSQQRQIPSPYGPSGAVHYPAGIGSFGGVNPQGGAAHHPQQQPHRLPISGLQEPFRGTSSAGVPANVHGHGSPTQQGVFSSPPHLHPKSPPTHQQTHSDATAHHQTSAGLTLQDYLEAKKLAKYAQSAMDYEDPKTAIDYLQKAIAVLQKRQQ</sequence>
<evidence type="ECO:0000256" key="3">
    <source>
        <dbReference type="ARBA" id="ARBA00007895"/>
    </source>
</evidence>